<evidence type="ECO:0000256" key="2">
    <source>
        <dbReference type="ARBA" id="ARBA00022630"/>
    </source>
</evidence>
<comment type="similarity">
    <text evidence="1">Belongs to the GMC oxidoreductase family.</text>
</comment>
<dbReference type="InterPro" id="IPR003953">
    <property type="entry name" value="FAD-dep_OxRdtase_2_FAD-bd"/>
</dbReference>
<keyword evidence="4" id="KW-0560">Oxidoreductase</keyword>
<evidence type="ECO:0000259" key="7">
    <source>
        <dbReference type="Pfam" id="PF05199"/>
    </source>
</evidence>
<keyword evidence="2" id="KW-0285">Flavoprotein</keyword>
<accession>A0A2M8QB16</accession>
<dbReference type="EMBL" id="PGTN01000076">
    <property type="protein sequence ID" value="PJF46984.1"/>
    <property type="molecule type" value="Genomic_DNA"/>
</dbReference>
<reference evidence="8 9" key="1">
    <citation type="submission" date="2017-11" db="EMBL/GenBank/DDBJ databases">
        <title>Evolution of Phototrophy in the Chloroflexi Phylum Driven by Horizontal Gene Transfer.</title>
        <authorList>
            <person name="Ward L.M."/>
            <person name="Hemp J."/>
            <person name="Shih P.M."/>
            <person name="Mcglynn S.E."/>
            <person name="Fischer W."/>
        </authorList>
    </citation>
    <scope>NUCLEOTIDE SEQUENCE [LARGE SCALE GENOMIC DNA]</scope>
    <source>
        <strain evidence="8">JP3_7</strain>
    </source>
</reference>
<dbReference type="Gene3D" id="3.50.50.60">
    <property type="entry name" value="FAD/NAD(P)-binding domain"/>
    <property type="match status" value="2"/>
</dbReference>
<gene>
    <name evidence="8" type="ORF">CUN48_10980</name>
</gene>
<dbReference type="AlphaFoldDB" id="A0A2M8QB16"/>
<evidence type="ECO:0000259" key="6">
    <source>
        <dbReference type="Pfam" id="PF00890"/>
    </source>
</evidence>
<sequence>MNKHDRVDVVVVGSGMGGAAATKILAEAGLRVVCLEQGRWTRPEDHPHTSPDWEWQRMTNWATAANVRRRAEDYPVDTQDENPLMWNGVGGSTVHYTATWPRFRPSDFRKGTEHGYAPDWPFTYEELAPYYVINDRDVGVSGWYGDPAMPPHEAFQTGPLPHGPLGRIAARGFDQLGWHWWPMPCAILAEDYDGRPACNNCGNCQSGCNRGSLADMQVTHWPKAIKAGAELRTFARVERVELDRTGRAKGVVYVDLNTGTRHIQEADVVILACNGIGTPRLLLNSQSNRFPNGLANSNDLVGRFLMHHGLAIVEMWVDEPLDSHKGIVSAAMMCAEFAETDVKRGFINGLTIHIARLNGAGYQAAGSHSGNAAPWGKAHHRWFKRHFAHGLCALIVGEDLPLPDNRVTLSETMVDSSGMAAPKVRYTLHPNDRRIVEFGIARALELAEAIGAFDVKVNRFETPGRGYTPPAWHLLGTCRIGNDPETSVCNRWHQTWDVPNLYIMDGSAMPTSAAVNPTSTIGAMVVRAAMHLRDNFAELRRAKRTLPN</sequence>
<dbReference type="SUPFAM" id="SSF51905">
    <property type="entry name" value="FAD/NAD(P)-binding domain"/>
    <property type="match status" value="1"/>
</dbReference>
<dbReference type="InterPro" id="IPR036188">
    <property type="entry name" value="FAD/NAD-bd_sf"/>
</dbReference>
<proteinExistence type="inferred from homology"/>
<comment type="caution">
    <text evidence="8">The sequence shown here is derived from an EMBL/GenBank/DDBJ whole genome shotgun (WGS) entry which is preliminary data.</text>
</comment>
<dbReference type="InterPro" id="IPR000172">
    <property type="entry name" value="GMC_OxRdtase_N"/>
</dbReference>
<keyword evidence="3" id="KW-0274">FAD</keyword>
<evidence type="ECO:0000313" key="8">
    <source>
        <dbReference type="EMBL" id="PJF46984.1"/>
    </source>
</evidence>
<feature type="domain" description="FAD-dependent oxidoreductase 2 FAD-binding" evidence="6">
    <location>
        <begin position="8"/>
        <end position="39"/>
    </location>
</feature>
<evidence type="ECO:0000259" key="5">
    <source>
        <dbReference type="Pfam" id="PF00732"/>
    </source>
</evidence>
<dbReference type="PANTHER" id="PTHR46056:SF12">
    <property type="entry name" value="LONG-CHAIN-ALCOHOL OXIDASE"/>
    <property type="match status" value="1"/>
</dbReference>
<feature type="domain" description="Glucose-methanol-choline oxidoreductase C-terminal" evidence="7">
    <location>
        <begin position="401"/>
        <end position="523"/>
    </location>
</feature>
<dbReference type="GO" id="GO:0016614">
    <property type="term" value="F:oxidoreductase activity, acting on CH-OH group of donors"/>
    <property type="evidence" value="ECO:0007669"/>
    <property type="project" value="InterPro"/>
</dbReference>
<evidence type="ECO:0000313" key="9">
    <source>
        <dbReference type="Proteomes" id="UP000230790"/>
    </source>
</evidence>
<protein>
    <submittedName>
        <fullName evidence="8">GMC family oxidoreductase</fullName>
    </submittedName>
</protein>
<evidence type="ECO:0000256" key="3">
    <source>
        <dbReference type="ARBA" id="ARBA00022827"/>
    </source>
</evidence>
<dbReference type="SUPFAM" id="SSF54373">
    <property type="entry name" value="FAD-linked reductases, C-terminal domain"/>
    <property type="match status" value="1"/>
</dbReference>
<dbReference type="PANTHER" id="PTHR46056">
    <property type="entry name" value="LONG-CHAIN-ALCOHOL OXIDASE"/>
    <property type="match status" value="1"/>
</dbReference>
<name>A0A2M8QB16_9CHLR</name>
<dbReference type="Pfam" id="PF05199">
    <property type="entry name" value="GMC_oxred_C"/>
    <property type="match status" value="1"/>
</dbReference>
<evidence type="ECO:0000256" key="1">
    <source>
        <dbReference type="ARBA" id="ARBA00010790"/>
    </source>
</evidence>
<feature type="domain" description="Glucose-methanol-choline oxidoreductase N-terminal" evidence="5">
    <location>
        <begin position="80"/>
        <end position="307"/>
    </location>
</feature>
<evidence type="ECO:0000256" key="4">
    <source>
        <dbReference type="ARBA" id="ARBA00023002"/>
    </source>
</evidence>
<dbReference type="Pfam" id="PF00732">
    <property type="entry name" value="GMC_oxred_N"/>
    <property type="match status" value="1"/>
</dbReference>
<dbReference type="InterPro" id="IPR007867">
    <property type="entry name" value="GMC_OxRtase_C"/>
</dbReference>
<dbReference type="Proteomes" id="UP000230790">
    <property type="component" value="Unassembled WGS sequence"/>
</dbReference>
<dbReference type="Pfam" id="PF00890">
    <property type="entry name" value="FAD_binding_2"/>
    <property type="match status" value="1"/>
</dbReference>
<dbReference type="GO" id="GO:0050660">
    <property type="term" value="F:flavin adenine dinucleotide binding"/>
    <property type="evidence" value="ECO:0007669"/>
    <property type="project" value="InterPro"/>
</dbReference>
<organism evidence="8 9">
    <name type="scientific">Candidatus Thermofonsia Clade 3 bacterium</name>
    <dbReference type="NCBI Taxonomy" id="2364212"/>
    <lineage>
        <taxon>Bacteria</taxon>
        <taxon>Bacillati</taxon>
        <taxon>Chloroflexota</taxon>
        <taxon>Candidatus Thermofontia</taxon>
        <taxon>Candidatus Thermofonsia Clade 3</taxon>
    </lineage>
</organism>